<sequence length="100" mass="11414">MKAICDSCYNPFAATPQERAIRKGVIETFFSCPHCGHHYCAAVTNHQVRKLINELQTLRLSGPPSDKEEPAKHKDKILRLKADIDDKMDDLKRIYCVDKS</sequence>
<dbReference type="EMBL" id="LECW02000067">
    <property type="protein sequence ID" value="KRT88306.1"/>
    <property type="molecule type" value="Genomic_DNA"/>
</dbReference>
<reference evidence="1 2" key="1">
    <citation type="journal article" date="2015" name="Int. J. Syst. Evol. Microbiol.">
        <title>Bacillus glycinifermentans sp. nov., isolated from fermented soybean paste.</title>
        <authorList>
            <person name="Kim S.J."/>
            <person name="Dunlap C.A."/>
            <person name="Kwon S.W."/>
            <person name="Rooney A.P."/>
        </authorList>
    </citation>
    <scope>NUCLEOTIDE SEQUENCE [LARGE SCALE GENOMIC DNA]</scope>
    <source>
        <strain evidence="1 2">GO-13</strain>
    </source>
</reference>
<evidence type="ECO:0000313" key="2">
    <source>
        <dbReference type="Proteomes" id="UP000036168"/>
    </source>
</evidence>
<evidence type="ECO:0008006" key="3">
    <source>
        <dbReference type="Google" id="ProtNLM"/>
    </source>
</evidence>
<name>A0A0T6BIN4_9BACI</name>
<comment type="caution">
    <text evidence="1">The sequence shown here is derived from an EMBL/GenBank/DDBJ whole genome shotgun (WGS) entry which is preliminary data.</text>
</comment>
<dbReference type="AlphaFoldDB" id="A0A0T6BIN4"/>
<dbReference type="Proteomes" id="UP000036168">
    <property type="component" value="Unassembled WGS sequence"/>
</dbReference>
<accession>A0A0T6BIN4</accession>
<gene>
    <name evidence="1" type="ORF">AB447_207855</name>
</gene>
<evidence type="ECO:0000313" key="1">
    <source>
        <dbReference type="EMBL" id="KRT88306.1"/>
    </source>
</evidence>
<organism evidence="1 2">
    <name type="scientific">Bacillus glycinifermentans</name>
    <dbReference type="NCBI Taxonomy" id="1664069"/>
    <lineage>
        <taxon>Bacteria</taxon>
        <taxon>Bacillati</taxon>
        <taxon>Bacillota</taxon>
        <taxon>Bacilli</taxon>
        <taxon>Bacillales</taxon>
        <taxon>Bacillaceae</taxon>
        <taxon>Bacillus</taxon>
    </lineage>
</organism>
<proteinExistence type="predicted"/>
<protein>
    <recommendedName>
        <fullName evidence="3">Transglycosylase</fullName>
    </recommendedName>
</protein>